<dbReference type="EMBL" id="CAJPVI010000051">
    <property type="protein sequence ID" value="CAG2158884.1"/>
    <property type="molecule type" value="Genomic_DNA"/>
</dbReference>
<name>A0ABN7QAG8_9BURK</name>
<reference evidence="3 4" key="1">
    <citation type="submission" date="2021-03" db="EMBL/GenBank/DDBJ databases">
        <authorList>
            <person name="Peeters C."/>
        </authorList>
    </citation>
    <scope>NUCLEOTIDE SEQUENCE [LARGE SCALE GENOMIC DNA]</scope>
    <source>
        <strain evidence="3 4">LMG 26411</strain>
    </source>
</reference>
<evidence type="ECO:0000256" key="1">
    <source>
        <dbReference type="ARBA" id="ARBA00006987"/>
    </source>
</evidence>
<feature type="signal peptide" evidence="2">
    <location>
        <begin position="1"/>
        <end position="21"/>
    </location>
</feature>
<dbReference type="RefSeq" id="WP_211957108.1">
    <property type="nucleotide sequence ID" value="NZ_CAJPVI010000051.1"/>
</dbReference>
<accession>A0ABN7QAG8</accession>
<organism evidence="3 4">
    <name type="scientific">Cupriavidus numazuensis</name>
    <dbReference type="NCBI Taxonomy" id="221992"/>
    <lineage>
        <taxon>Bacteria</taxon>
        <taxon>Pseudomonadati</taxon>
        <taxon>Pseudomonadota</taxon>
        <taxon>Betaproteobacteria</taxon>
        <taxon>Burkholderiales</taxon>
        <taxon>Burkholderiaceae</taxon>
        <taxon>Cupriavidus</taxon>
    </lineage>
</organism>
<gene>
    <name evidence="3" type="ORF">LMG26411_06272</name>
</gene>
<evidence type="ECO:0000313" key="3">
    <source>
        <dbReference type="EMBL" id="CAG2158884.1"/>
    </source>
</evidence>
<dbReference type="SUPFAM" id="SSF53850">
    <property type="entry name" value="Periplasmic binding protein-like II"/>
    <property type="match status" value="1"/>
</dbReference>
<dbReference type="CDD" id="cd07012">
    <property type="entry name" value="PBP2_Bug_TTT"/>
    <property type="match status" value="1"/>
</dbReference>
<dbReference type="Pfam" id="PF03401">
    <property type="entry name" value="TctC"/>
    <property type="match status" value="1"/>
</dbReference>
<dbReference type="PANTHER" id="PTHR42928:SF5">
    <property type="entry name" value="BLR1237 PROTEIN"/>
    <property type="match status" value="1"/>
</dbReference>
<dbReference type="InterPro" id="IPR005064">
    <property type="entry name" value="BUG"/>
</dbReference>
<dbReference type="InterPro" id="IPR042100">
    <property type="entry name" value="Bug_dom1"/>
</dbReference>
<keyword evidence="4" id="KW-1185">Reference proteome</keyword>
<protein>
    <submittedName>
        <fullName evidence="3">Uncharacterized protein</fullName>
    </submittedName>
</protein>
<evidence type="ECO:0000313" key="4">
    <source>
        <dbReference type="Proteomes" id="UP000672657"/>
    </source>
</evidence>
<sequence>MNRIFRLASVLTCLAAIHGHAATPEPYPSQPITLVVPYPAGGSVDAVARVVSIPLGKALGRPVVVENLGGGSGSIGAAKVARASADGYTLLLGTVNETVLAPMVNAAVKYKPNDLMPVAKLGESTFVLVGRKGMPARSTDELIEYARKHPGRLTYATSGIGSIQHLIMEDIQAKSGTSMLHVPYRGGSAQITDLLGGQVDLALVAPATIRDYLQTGNVQVYGTASLKRSELAGSIPTLNESKYLTGIDQGGWVGIFSPRGTPPEVAKRISSTLQGMLADQEVIKQLKLAQIVPATVAEQASFGDVVRDAQSRMRAIVSRLKLDRREGPQ</sequence>
<comment type="similarity">
    <text evidence="1">Belongs to the UPF0065 (bug) family.</text>
</comment>
<dbReference type="PANTHER" id="PTHR42928">
    <property type="entry name" value="TRICARBOXYLATE-BINDING PROTEIN"/>
    <property type="match status" value="1"/>
</dbReference>
<dbReference type="Gene3D" id="3.40.190.150">
    <property type="entry name" value="Bordetella uptake gene, domain 1"/>
    <property type="match status" value="1"/>
</dbReference>
<feature type="chain" id="PRO_5046374263" evidence="2">
    <location>
        <begin position="22"/>
        <end position="329"/>
    </location>
</feature>
<dbReference type="Gene3D" id="3.40.190.10">
    <property type="entry name" value="Periplasmic binding protein-like II"/>
    <property type="match status" value="1"/>
</dbReference>
<evidence type="ECO:0000256" key="2">
    <source>
        <dbReference type="SAM" id="SignalP"/>
    </source>
</evidence>
<proteinExistence type="inferred from homology"/>
<comment type="caution">
    <text evidence="3">The sequence shown here is derived from an EMBL/GenBank/DDBJ whole genome shotgun (WGS) entry which is preliminary data.</text>
</comment>
<dbReference type="Proteomes" id="UP000672657">
    <property type="component" value="Unassembled WGS sequence"/>
</dbReference>
<keyword evidence="2" id="KW-0732">Signal</keyword>
<dbReference type="PIRSF" id="PIRSF017082">
    <property type="entry name" value="YflP"/>
    <property type="match status" value="1"/>
</dbReference>